<evidence type="ECO:0000313" key="2">
    <source>
        <dbReference type="EMBL" id="KAG0589008.1"/>
    </source>
</evidence>
<feature type="chain" id="PRO_5035724663" evidence="1">
    <location>
        <begin position="28"/>
        <end position="154"/>
    </location>
</feature>
<keyword evidence="3" id="KW-1185">Reference proteome</keyword>
<dbReference type="Proteomes" id="UP000822688">
    <property type="component" value="Chromosome 2"/>
</dbReference>
<keyword evidence="1" id="KW-0732">Signal</keyword>
<dbReference type="EMBL" id="CM026422">
    <property type="protein sequence ID" value="KAG0589008.1"/>
    <property type="molecule type" value="Genomic_DNA"/>
</dbReference>
<gene>
    <name evidence="2" type="ORF">KC19_2G285200</name>
</gene>
<evidence type="ECO:0000256" key="1">
    <source>
        <dbReference type="SAM" id="SignalP"/>
    </source>
</evidence>
<proteinExistence type="predicted"/>
<comment type="caution">
    <text evidence="2">The sequence shown here is derived from an EMBL/GenBank/DDBJ whole genome shotgun (WGS) entry which is preliminary data.</text>
</comment>
<name>A0A8T0J208_CERPU</name>
<feature type="signal peptide" evidence="1">
    <location>
        <begin position="1"/>
        <end position="27"/>
    </location>
</feature>
<reference evidence="2" key="1">
    <citation type="submission" date="2020-06" db="EMBL/GenBank/DDBJ databases">
        <title>WGS assembly of Ceratodon purpureus strain R40.</title>
        <authorList>
            <person name="Carey S.B."/>
            <person name="Jenkins J."/>
            <person name="Shu S."/>
            <person name="Lovell J.T."/>
            <person name="Sreedasyam A."/>
            <person name="Maumus F."/>
            <person name="Tiley G.P."/>
            <person name="Fernandez-Pozo N."/>
            <person name="Barry K."/>
            <person name="Chen C."/>
            <person name="Wang M."/>
            <person name="Lipzen A."/>
            <person name="Daum C."/>
            <person name="Saski C.A."/>
            <person name="Payton A.C."/>
            <person name="Mcbreen J.C."/>
            <person name="Conrad R.E."/>
            <person name="Kollar L.M."/>
            <person name="Olsson S."/>
            <person name="Huttunen S."/>
            <person name="Landis J.B."/>
            <person name="Wickett N.J."/>
            <person name="Johnson M.G."/>
            <person name="Rensing S.A."/>
            <person name="Grimwood J."/>
            <person name="Schmutz J."/>
            <person name="Mcdaniel S.F."/>
        </authorList>
    </citation>
    <scope>NUCLEOTIDE SEQUENCE</scope>
    <source>
        <strain evidence="2">R40</strain>
    </source>
</reference>
<organism evidence="2 3">
    <name type="scientific">Ceratodon purpureus</name>
    <name type="common">Fire moss</name>
    <name type="synonym">Dicranum purpureum</name>
    <dbReference type="NCBI Taxonomy" id="3225"/>
    <lineage>
        <taxon>Eukaryota</taxon>
        <taxon>Viridiplantae</taxon>
        <taxon>Streptophyta</taxon>
        <taxon>Embryophyta</taxon>
        <taxon>Bryophyta</taxon>
        <taxon>Bryophytina</taxon>
        <taxon>Bryopsida</taxon>
        <taxon>Dicranidae</taxon>
        <taxon>Pseudoditrichales</taxon>
        <taxon>Ditrichaceae</taxon>
        <taxon>Ceratodon</taxon>
    </lineage>
</organism>
<protein>
    <submittedName>
        <fullName evidence="2">Uncharacterized protein</fullName>
    </submittedName>
</protein>
<evidence type="ECO:0000313" key="3">
    <source>
        <dbReference type="Proteomes" id="UP000822688"/>
    </source>
</evidence>
<dbReference type="AlphaFoldDB" id="A0A8T0J208"/>
<accession>A0A8T0J208</accession>
<sequence>MAGRSVSAVMVLGFLVVAAFCMTEASASKSMDDLLEAKVKISLLNKCSQDVRLIVGVGKVLDCKKGKLAVLGPVKVKLQALNLLKLELFVFDKKGKLLKVKGAVNVNLGLLAKLIKGVKELVLEVVEEVVAGVEGKVIKLLCGKTVLVKLVVKV</sequence>